<accession>A0A1R2BI91</accession>
<evidence type="ECO:0000313" key="2">
    <source>
        <dbReference type="Proteomes" id="UP000187209"/>
    </source>
</evidence>
<protein>
    <submittedName>
        <fullName evidence="1">Uncharacterized protein</fullName>
    </submittedName>
</protein>
<sequence length="139" mass="16113">MNFLQEFENNIAKVNFSQKRSIRLPQITKVCSYNSQVLRSSKASIRLDQKLARKSPCDMKNPKLTVRRHLKNSADRNLSCETHEEQFKENIICGIKFKVPERKSAFIRKRLIFHKGKVMNATQTDLSDENRSKSPSCPS</sequence>
<name>A0A1R2BI91_9CILI</name>
<reference evidence="1 2" key="1">
    <citation type="submission" date="2016-11" db="EMBL/GenBank/DDBJ databases">
        <title>The macronuclear genome of Stentor coeruleus: a giant cell with tiny introns.</title>
        <authorList>
            <person name="Slabodnick M."/>
            <person name="Ruby J.G."/>
            <person name="Reiff S.B."/>
            <person name="Swart E.C."/>
            <person name="Gosai S."/>
            <person name="Prabakaran S."/>
            <person name="Witkowska E."/>
            <person name="Larue G.E."/>
            <person name="Fisher S."/>
            <person name="Freeman R.M."/>
            <person name="Gunawardena J."/>
            <person name="Chu W."/>
            <person name="Stover N.A."/>
            <person name="Gregory B.D."/>
            <person name="Nowacki M."/>
            <person name="Derisi J."/>
            <person name="Roy S.W."/>
            <person name="Marshall W.F."/>
            <person name="Sood P."/>
        </authorList>
    </citation>
    <scope>NUCLEOTIDE SEQUENCE [LARGE SCALE GENOMIC DNA]</scope>
    <source>
        <strain evidence="1">WM001</strain>
    </source>
</reference>
<proteinExistence type="predicted"/>
<gene>
    <name evidence="1" type="ORF">SteCoe_24111</name>
</gene>
<organism evidence="1 2">
    <name type="scientific">Stentor coeruleus</name>
    <dbReference type="NCBI Taxonomy" id="5963"/>
    <lineage>
        <taxon>Eukaryota</taxon>
        <taxon>Sar</taxon>
        <taxon>Alveolata</taxon>
        <taxon>Ciliophora</taxon>
        <taxon>Postciliodesmatophora</taxon>
        <taxon>Heterotrichea</taxon>
        <taxon>Heterotrichida</taxon>
        <taxon>Stentoridae</taxon>
        <taxon>Stentor</taxon>
    </lineage>
</organism>
<dbReference type="EMBL" id="MPUH01000628">
    <property type="protein sequence ID" value="OMJ76490.1"/>
    <property type="molecule type" value="Genomic_DNA"/>
</dbReference>
<evidence type="ECO:0000313" key="1">
    <source>
        <dbReference type="EMBL" id="OMJ76490.1"/>
    </source>
</evidence>
<comment type="caution">
    <text evidence="1">The sequence shown here is derived from an EMBL/GenBank/DDBJ whole genome shotgun (WGS) entry which is preliminary data.</text>
</comment>
<dbReference type="AlphaFoldDB" id="A0A1R2BI91"/>
<keyword evidence="2" id="KW-1185">Reference proteome</keyword>
<dbReference type="Proteomes" id="UP000187209">
    <property type="component" value="Unassembled WGS sequence"/>
</dbReference>